<dbReference type="Proteomes" id="UP000499080">
    <property type="component" value="Unassembled WGS sequence"/>
</dbReference>
<organism evidence="1 2">
    <name type="scientific">Araneus ventricosus</name>
    <name type="common">Orbweaver spider</name>
    <name type="synonym">Epeira ventricosa</name>
    <dbReference type="NCBI Taxonomy" id="182803"/>
    <lineage>
        <taxon>Eukaryota</taxon>
        <taxon>Metazoa</taxon>
        <taxon>Ecdysozoa</taxon>
        <taxon>Arthropoda</taxon>
        <taxon>Chelicerata</taxon>
        <taxon>Arachnida</taxon>
        <taxon>Araneae</taxon>
        <taxon>Araneomorphae</taxon>
        <taxon>Entelegynae</taxon>
        <taxon>Araneoidea</taxon>
        <taxon>Araneidae</taxon>
        <taxon>Araneus</taxon>
    </lineage>
</organism>
<keyword evidence="2" id="KW-1185">Reference proteome</keyword>
<evidence type="ECO:0000313" key="1">
    <source>
        <dbReference type="EMBL" id="GBN49827.1"/>
    </source>
</evidence>
<dbReference type="EMBL" id="BGPR01011142">
    <property type="protein sequence ID" value="GBN49827.1"/>
    <property type="molecule type" value="Genomic_DNA"/>
</dbReference>
<reference evidence="1 2" key="1">
    <citation type="journal article" date="2019" name="Sci. Rep.">
        <title>Orb-weaving spider Araneus ventricosus genome elucidates the spidroin gene catalogue.</title>
        <authorList>
            <person name="Kono N."/>
            <person name="Nakamura H."/>
            <person name="Ohtoshi R."/>
            <person name="Moran D.A.P."/>
            <person name="Shinohara A."/>
            <person name="Yoshida Y."/>
            <person name="Fujiwara M."/>
            <person name="Mori M."/>
            <person name="Tomita M."/>
            <person name="Arakawa K."/>
        </authorList>
    </citation>
    <scope>NUCLEOTIDE SEQUENCE [LARGE SCALE GENOMIC DNA]</scope>
</reference>
<evidence type="ECO:0000313" key="2">
    <source>
        <dbReference type="Proteomes" id="UP000499080"/>
    </source>
</evidence>
<protein>
    <submittedName>
        <fullName evidence="1">Uncharacterized protein</fullName>
    </submittedName>
</protein>
<name>A0A4Y2PI23_ARAVE</name>
<accession>A0A4Y2PI23</accession>
<proteinExistence type="predicted"/>
<sequence length="94" mass="10802">MGRRSAWFPEDIVDCGVGDQNDWWSARPKWLRTAGLGDRVAHMSGFTIGTFPSENDPPNLMGWKWKRSAKGYIRQQRCVCIFRLPRGNSFVKSL</sequence>
<dbReference type="AlphaFoldDB" id="A0A4Y2PI23"/>
<comment type="caution">
    <text evidence="1">The sequence shown here is derived from an EMBL/GenBank/DDBJ whole genome shotgun (WGS) entry which is preliminary data.</text>
</comment>
<gene>
    <name evidence="1" type="ORF">AVEN_242087_1</name>
</gene>